<feature type="domain" description="Deacetylase PdaC" evidence="2">
    <location>
        <begin position="46"/>
        <end position="138"/>
    </location>
</feature>
<dbReference type="Pfam" id="PF13739">
    <property type="entry name" value="PdaC"/>
    <property type="match status" value="1"/>
</dbReference>
<dbReference type="AlphaFoldDB" id="A0A174HQ00"/>
<dbReference type="Gene3D" id="3.30.565.40">
    <property type="entry name" value="Fervidobacterium nodosum Rt17-B1 like"/>
    <property type="match status" value="1"/>
</dbReference>
<dbReference type="Gene3D" id="3.90.640.20">
    <property type="entry name" value="Heat-shock cognate protein, ATPase"/>
    <property type="match status" value="1"/>
</dbReference>
<dbReference type="InterPro" id="IPR021729">
    <property type="entry name" value="DUF3298"/>
</dbReference>
<name>A0A174HQ00_9CLOT</name>
<dbReference type="Proteomes" id="UP000095594">
    <property type="component" value="Unassembled WGS sequence"/>
</dbReference>
<protein>
    <submittedName>
        <fullName evidence="3">Copper amine oxidase family protein</fullName>
    </submittedName>
</protein>
<sequence length="242" mass="28254">MKWLKQAILVIFMLSTVFGSCPQSMLITRGYSNIYPQMTIVDKVYKSKNDYLQIDVTIPQIKNLPNEDKEKNINNLITTWTEEWINDAKYIADEYFKNGTPPLNPYQLNAKYKVTNLKKVISLYIDYYQYTGGAHGVTTRKSYNIDETTGDILTLKDLFNSEYNYKDKIDSNIKNEINKNSDIYFTGKEGFNGIDEKTKFYIEDGNLVIYYGQYEIAPYATGIPEFRMPINMFEENFKYGKI</sequence>
<dbReference type="EMBL" id="CYZX01000015">
    <property type="protein sequence ID" value="CUO77033.1"/>
    <property type="molecule type" value="Genomic_DNA"/>
</dbReference>
<dbReference type="RefSeq" id="WP_055266638.1">
    <property type="nucleotide sequence ID" value="NZ_CABIXQ010000015.1"/>
</dbReference>
<feature type="domain" description="DUF3298" evidence="1">
    <location>
        <begin position="156"/>
        <end position="230"/>
    </location>
</feature>
<dbReference type="InterPro" id="IPR025303">
    <property type="entry name" value="PdaC"/>
</dbReference>
<accession>A0A174HQ00</accession>
<dbReference type="Pfam" id="PF11738">
    <property type="entry name" value="DUF3298"/>
    <property type="match status" value="1"/>
</dbReference>
<evidence type="ECO:0000259" key="2">
    <source>
        <dbReference type="Pfam" id="PF13739"/>
    </source>
</evidence>
<proteinExistence type="predicted"/>
<organism evidence="3 4">
    <name type="scientific">Clostridium disporicum</name>
    <dbReference type="NCBI Taxonomy" id="84024"/>
    <lineage>
        <taxon>Bacteria</taxon>
        <taxon>Bacillati</taxon>
        <taxon>Bacillota</taxon>
        <taxon>Clostridia</taxon>
        <taxon>Eubacteriales</taxon>
        <taxon>Clostridiaceae</taxon>
        <taxon>Clostridium</taxon>
    </lineage>
</organism>
<evidence type="ECO:0000313" key="3">
    <source>
        <dbReference type="EMBL" id="CUO77033.1"/>
    </source>
</evidence>
<reference evidence="3 4" key="1">
    <citation type="submission" date="2015-09" db="EMBL/GenBank/DDBJ databases">
        <authorList>
            <consortium name="Pathogen Informatics"/>
        </authorList>
    </citation>
    <scope>NUCLEOTIDE SEQUENCE [LARGE SCALE GENOMIC DNA]</scope>
    <source>
        <strain evidence="3 4">2789STDY5834856</strain>
    </source>
</reference>
<gene>
    <name evidence="3" type="primary">rsiV</name>
    <name evidence="3" type="ORF">ERS852471_02261</name>
</gene>
<evidence type="ECO:0000313" key="4">
    <source>
        <dbReference type="Proteomes" id="UP000095594"/>
    </source>
</evidence>
<evidence type="ECO:0000259" key="1">
    <source>
        <dbReference type="Pfam" id="PF11738"/>
    </source>
</evidence>
<dbReference type="InterPro" id="IPR037126">
    <property type="entry name" value="PdaC/RsiV-like_sf"/>
</dbReference>
<dbReference type="PROSITE" id="PS51257">
    <property type="entry name" value="PROKAR_LIPOPROTEIN"/>
    <property type="match status" value="1"/>
</dbReference>